<evidence type="ECO:0000256" key="1">
    <source>
        <dbReference type="ARBA" id="ARBA00004167"/>
    </source>
</evidence>
<evidence type="ECO:0000313" key="15">
    <source>
        <dbReference type="Proteomes" id="UP001153069"/>
    </source>
</evidence>
<dbReference type="PANTHER" id="PTHR27000">
    <property type="entry name" value="LEUCINE-RICH REPEAT RECEPTOR-LIKE PROTEIN KINASE FAMILY PROTEIN-RELATED"/>
    <property type="match status" value="1"/>
</dbReference>
<keyword evidence="10 14" id="KW-0675">Receptor</keyword>
<comment type="subcellular location">
    <subcellularLocation>
        <location evidence="2">Cell membrane</location>
    </subcellularLocation>
    <subcellularLocation>
        <location evidence="1">Membrane</location>
        <topology evidence="1">Single-pass membrane protein</topology>
    </subcellularLocation>
</comment>
<reference evidence="14" key="1">
    <citation type="submission" date="2020-06" db="EMBL/GenBank/DDBJ databases">
        <authorList>
            <consortium name="Plant Systems Biology data submission"/>
        </authorList>
    </citation>
    <scope>NUCLEOTIDE SEQUENCE</scope>
    <source>
        <strain evidence="14">D6</strain>
    </source>
</reference>
<evidence type="ECO:0000256" key="10">
    <source>
        <dbReference type="ARBA" id="ARBA00023170"/>
    </source>
</evidence>
<organism evidence="14 15">
    <name type="scientific">Seminavis robusta</name>
    <dbReference type="NCBI Taxonomy" id="568900"/>
    <lineage>
        <taxon>Eukaryota</taxon>
        <taxon>Sar</taxon>
        <taxon>Stramenopiles</taxon>
        <taxon>Ochrophyta</taxon>
        <taxon>Bacillariophyta</taxon>
        <taxon>Bacillariophyceae</taxon>
        <taxon>Bacillariophycidae</taxon>
        <taxon>Naviculales</taxon>
        <taxon>Naviculaceae</taxon>
        <taxon>Seminavis</taxon>
    </lineage>
</organism>
<comment type="caution">
    <text evidence="14">The sequence shown here is derived from an EMBL/GenBank/DDBJ whole genome shotgun (WGS) entry which is preliminary data.</text>
</comment>
<evidence type="ECO:0000256" key="2">
    <source>
        <dbReference type="ARBA" id="ARBA00004236"/>
    </source>
</evidence>
<evidence type="ECO:0000313" key="14">
    <source>
        <dbReference type="EMBL" id="CAB9520607.1"/>
    </source>
</evidence>
<dbReference type="FunFam" id="3.80.10.10:FF:000383">
    <property type="entry name" value="Leucine-rich repeat receptor protein kinase EMS1"/>
    <property type="match status" value="1"/>
</dbReference>
<name>A0A9N8EGB4_9STRA</name>
<evidence type="ECO:0000256" key="13">
    <source>
        <dbReference type="SAM" id="Phobius"/>
    </source>
</evidence>
<keyword evidence="11" id="KW-0325">Glycoprotein</keyword>
<keyword evidence="3" id="KW-1003">Cell membrane</keyword>
<keyword evidence="9 13" id="KW-0472">Membrane</keyword>
<gene>
    <name evidence="14" type="ORF">SEMRO_1119_G243220.1</name>
</gene>
<keyword evidence="5 13" id="KW-0812">Transmembrane</keyword>
<keyword evidence="4" id="KW-0433">Leucine-rich repeat</keyword>
<accession>A0A9N8EGB4</accession>
<protein>
    <submittedName>
        <fullName evidence="14">LRR receptor-like serine threonine-protein kinase</fullName>
    </submittedName>
</protein>
<dbReference type="Gene3D" id="3.80.10.10">
    <property type="entry name" value="Ribonuclease Inhibitor"/>
    <property type="match status" value="2"/>
</dbReference>
<dbReference type="PANTHER" id="PTHR27000:SF679">
    <property type="entry name" value="OS01G0170300 PROTEIN"/>
    <property type="match status" value="1"/>
</dbReference>
<feature type="compositionally biased region" description="Polar residues" evidence="12">
    <location>
        <begin position="102"/>
        <end position="112"/>
    </location>
</feature>
<keyword evidence="15" id="KW-1185">Reference proteome</keyword>
<dbReference type="InterPro" id="IPR032675">
    <property type="entry name" value="LRR_dom_sf"/>
</dbReference>
<keyword evidence="7" id="KW-0677">Repeat</keyword>
<dbReference type="InterPro" id="IPR001611">
    <property type="entry name" value="Leu-rich_rpt"/>
</dbReference>
<evidence type="ECO:0000256" key="8">
    <source>
        <dbReference type="ARBA" id="ARBA00022989"/>
    </source>
</evidence>
<dbReference type="GO" id="GO:0005886">
    <property type="term" value="C:plasma membrane"/>
    <property type="evidence" value="ECO:0007669"/>
    <property type="project" value="UniProtKB-SubCell"/>
</dbReference>
<feature type="transmembrane region" description="Helical" evidence="13">
    <location>
        <begin position="25"/>
        <end position="49"/>
    </location>
</feature>
<dbReference type="Proteomes" id="UP001153069">
    <property type="component" value="Unassembled WGS sequence"/>
</dbReference>
<dbReference type="AlphaFoldDB" id="A0A9N8EGB4"/>
<evidence type="ECO:0000256" key="6">
    <source>
        <dbReference type="ARBA" id="ARBA00022729"/>
    </source>
</evidence>
<dbReference type="EMBL" id="CAICTM010001117">
    <property type="protein sequence ID" value="CAB9520607.1"/>
    <property type="molecule type" value="Genomic_DNA"/>
</dbReference>
<dbReference type="SUPFAM" id="SSF52058">
    <property type="entry name" value="L domain-like"/>
    <property type="match status" value="1"/>
</dbReference>
<dbReference type="OrthoDB" id="46005at2759"/>
<evidence type="ECO:0000256" key="7">
    <source>
        <dbReference type="ARBA" id="ARBA00022737"/>
    </source>
</evidence>
<keyword evidence="14" id="KW-0808">Transferase</keyword>
<sequence length="557" mass="61327">MDTSQQLWYEVESNELPRRRVKWKWFVLIGLVALMAVVGTVVGVVFVAGDIHSRSDQGQFEFTFGSNGPASGKEEILPTSNHHPSENEITDLVETPPKTPKSGASSKSNNTDCVILDTNKTSPPMFEPIIDGLLSSSVTNIQVVNSSQFLAYRWLLGDPNVKEYNNTDLQSHFAMATLYFSTDGENWNHTDNWLSYNHSVCQWYSSLEGQIPCDDARSDILQELVLVDNGLHGSLPEELGLLTNLITISLSNNELTGVLPSKALSTLTMLEQMDLSYNSMRGRIPSEVGHLQSLEILMLQQSMLTNPLPTELGMATNLQYFNFGNNPRSRWESLFTEIGQLTNLHTLIMPYIFILTGDLPEEFFNLTSLINLDFKGVGQLNSTLPTLIGQLTNLETLELTQASFQGPLPTELALLTGLVNFNAELNQFTSTIPVDVGNMTNLKNFLVCNNEFTGSIPEEIGGMTSVDDIHLCGNELTGQIPASIGQLTMLTHLDLKENFLSGQVPGELDQLTAPQMALELQNNAFTGVVPAEVCSAVAFILADCIAEIECECCVQCF</sequence>
<evidence type="ECO:0000256" key="5">
    <source>
        <dbReference type="ARBA" id="ARBA00022692"/>
    </source>
</evidence>
<dbReference type="GO" id="GO:0016301">
    <property type="term" value="F:kinase activity"/>
    <property type="evidence" value="ECO:0007669"/>
    <property type="project" value="UniProtKB-KW"/>
</dbReference>
<proteinExistence type="predicted"/>
<evidence type="ECO:0000256" key="4">
    <source>
        <dbReference type="ARBA" id="ARBA00022614"/>
    </source>
</evidence>
<dbReference type="FunFam" id="3.80.10.10:FF:000041">
    <property type="entry name" value="LRR receptor-like serine/threonine-protein kinase ERECTA"/>
    <property type="match status" value="1"/>
</dbReference>
<feature type="region of interest" description="Disordered" evidence="12">
    <location>
        <begin position="71"/>
        <end position="112"/>
    </location>
</feature>
<keyword evidence="6" id="KW-0732">Signal</keyword>
<evidence type="ECO:0000256" key="12">
    <source>
        <dbReference type="SAM" id="MobiDB-lite"/>
    </source>
</evidence>
<keyword evidence="14" id="KW-0418">Kinase</keyword>
<keyword evidence="8 13" id="KW-1133">Transmembrane helix</keyword>
<evidence type="ECO:0000256" key="11">
    <source>
        <dbReference type="ARBA" id="ARBA00023180"/>
    </source>
</evidence>
<dbReference type="Pfam" id="PF00560">
    <property type="entry name" value="LRR_1"/>
    <property type="match status" value="3"/>
</dbReference>
<evidence type="ECO:0000256" key="9">
    <source>
        <dbReference type="ARBA" id="ARBA00023136"/>
    </source>
</evidence>
<evidence type="ECO:0000256" key="3">
    <source>
        <dbReference type="ARBA" id="ARBA00022475"/>
    </source>
</evidence>